<dbReference type="Proteomes" id="UP000224871">
    <property type="component" value="Unassembled WGS sequence"/>
</dbReference>
<evidence type="ECO:0000313" key="4">
    <source>
        <dbReference type="Proteomes" id="UP000196435"/>
    </source>
</evidence>
<name>A0A1N6MX94_9GAMM</name>
<dbReference type="InterPro" id="IPR025948">
    <property type="entry name" value="HTH-like_dom"/>
</dbReference>
<dbReference type="SUPFAM" id="SSF53098">
    <property type="entry name" value="Ribonuclease H-like"/>
    <property type="match status" value="1"/>
</dbReference>
<organism evidence="3 4">
    <name type="scientific">Xenorhabdus innexi</name>
    <dbReference type="NCBI Taxonomy" id="290109"/>
    <lineage>
        <taxon>Bacteria</taxon>
        <taxon>Pseudomonadati</taxon>
        <taxon>Pseudomonadota</taxon>
        <taxon>Gammaproteobacteria</taxon>
        <taxon>Enterobacterales</taxon>
        <taxon>Morganellaceae</taxon>
        <taxon>Xenorhabdus</taxon>
    </lineage>
</organism>
<dbReference type="Proteomes" id="UP000196435">
    <property type="component" value="Unassembled WGS sequence"/>
</dbReference>
<dbReference type="EMBL" id="FTLG01000168">
    <property type="protein sequence ID" value="SIP73498.1"/>
    <property type="molecule type" value="Genomic_DNA"/>
</dbReference>
<gene>
    <name evidence="2" type="ORF">Xinn_03534</name>
    <name evidence="3" type="ORF">XIS1_280003</name>
</gene>
<dbReference type="InterPro" id="IPR012337">
    <property type="entry name" value="RNaseH-like_sf"/>
</dbReference>
<keyword evidence="5" id="KW-1185">Reference proteome</keyword>
<dbReference type="Pfam" id="PF00665">
    <property type="entry name" value="rve"/>
    <property type="match status" value="1"/>
</dbReference>
<evidence type="ECO:0000313" key="3">
    <source>
        <dbReference type="EMBL" id="SIP73498.1"/>
    </source>
</evidence>
<dbReference type="Gene3D" id="3.30.420.10">
    <property type="entry name" value="Ribonuclease H-like superfamily/Ribonuclease H"/>
    <property type="match status" value="1"/>
</dbReference>
<dbReference type="PANTHER" id="PTHR46889:SF4">
    <property type="entry name" value="TRANSPOSASE INSO FOR INSERTION SEQUENCE ELEMENT IS911B-RELATED"/>
    <property type="match status" value="1"/>
</dbReference>
<dbReference type="AlphaFoldDB" id="A0A1N6MX94"/>
<reference evidence="4" key="2">
    <citation type="submission" date="2016-12" db="EMBL/GenBank/DDBJ databases">
        <authorList>
            <person name="Gaudriault S."/>
        </authorList>
    </citation>
    <scope>NUCLEOTIDE SEQUENCE [LARGE SCALE GENOMIC DNA]</scope>
    <source>
        <strain evidence="4">HGB1681 (deposited as PTA-6826 in the American Type Culture Collection)</strain>
    </source>
</reference>
<dbReference type="EMBL" id="NIBU01000070">
    <property type="protein sequence ID" value="PHM30097.1"/>
    <property type="molecule type" value="Genomic_DNA"/>
</dbReference>
<dbReference type="GO" id="GO:0015074">
    <property type="term" value="P:DNA integration"/>
    <property type="evidence" value="ECO:0007669"/>
    <property type="project" value="InterPro"/>
</dbReference>
<evidence type="ECO:0000259" key="1">
    <source>
        <dbReference type="PROSITE" id="PS50994"/>
    </source>
</evidence>
<dbReference type="GO" id="GO:0003676">
    <property type="term" value="F:nucleic acid binding"/>
    <property type="evidence" value="ECO:0007669"/>
    <property type="project" value="InterPro"/>
</dbReference>
<dbReference type="NCBIfam" id="NF033516">
    <property type="entry name" value="transpos_IS3"/>
    <property type="match status" value="1"/>
</dbReference>
<dbReference type="InterPro" id="IPR050900">
    <property type="entry name" value="Transposase_IS3/IS150/IS904"/>
</dbReference>
<reference evidence="2 5" key="3">
    <citation type="journal article" date="2017" name="Nat. Microbiol.">
        <title>Natural product diversity associated with the nematode symbionts Photorhabdus and Xenorhabdus.</title>
        <authorList>
            <person name="Tobias N.J."/>
            <person name="Wolff H."/>
            <person name="Djahanschiri B."/>
            <person name="Grundmann F."/>
            <person name="Kronenwerth M."/>
            <person name="Shi Y.M."/>
            <person name="Simonyi S."/>
            <person name="Grun P."/>
            <person name="Shapiro-Ilan D."/>
            <person name="Pidot S.J."/>
            <person name="Stinear T.P."/>
            <person name="Ebersberger I."/>
            <person name="Bode H.B."/>
        </authorList>
    </citation>
    <scope>NUCLEOTIDE SEQUENCE [LARGE SCALE GENOMIC DNA]</scope>
    <source>
        <strain evidence="2 5">DSM 16336</strain>
    </source>
</reference>
<accession>A0A1N6MX94</accession>
<dbReference type="InterPro" id="IPR036397">
    <property type="entry name" value="RNaseH_sf"/>
</dbReference>
<evidence type="ECO:0000313" key="2">
    <source>
        <dbReference type="EMBL" id="PHM30097.1"/>
    </source>
</evidence>
<evidence type="ECO:0000313" key="5">
    <source>
        <dbReference type="Proteomes" id="UP000224871"/>
    </source>
</evidence>
<dbReference type="PANTHER" id="PTHR46889">
    <property type="entry name" value="TRANSPOSASE INSF FOR INSERTION SEQUENCE IS3B-RELATED"/>
    <property type="match status" value="1"/>
</dbReference>
<dbReference type="Pfam" id="PF13276">
    <property type="entry name" value="HTH_21"/>
    <property type="match status" value="1"/>
</dbReference>
<proteinExistence type="predicted"/>
<dbReference type="InterPro" id="IPR001584">
    <property type="entry name" value="Integrase_cat-core"/>
</dbReference>
<feature type="domain" description="Integrase catalytic" evidence="1">
    <location>
        <begin position="100"/>
        <end position="262"/>
    </location>
</feature>
<dbReference type="PROSITE" id="PS50994">
    <property type="entry name" value="INTEGRASE"/>
    <property type="match status" value="1"/>
</dbReference>
<protein>
    <submittedName>
        <fullName evidence="2 3">Transposase</fullName>
    </submittedName>
</protein>
<reference evidence="3" key="1">
    <citation type="submission" date="2016-12" db="EMBL/GenBank/DDBJ databases">
        <authorList>
            <person name="Song W.-J."/>
            <person name="Kurnit D.M."/>
        </authorList>
    </citation>
    <scope>NUCLEOTIDE SEQUENCE [LARGE SCALE GENOMIC DNA]</scope>
    <source>
        <strain evidence="3">HGB1681</strain>
    </source>
</reference>
<dbReference type="InterPro" id="IPR048020">
    <property type="entry name" value="Transpos_IS3"/>
</dbReference>
<sequence length="268" mass="31207">MNVSRSTFYAWQAKPVPLVSAEQQALNQKATALFKESRESLGYRMLAKQLRKEGFTISDYRTRKLMKQLGLSVKQRQRYRAPRKGKVQSTACNLLNRNFNPLAPNEVWPGDITYLKTSEGWLYLAIVMDLYSRRIVGWQMSTEIDTTLISEALAKAYHLRHPSKGCVFHSDRGSQYTSQQYQDLLSRYEMRASQGDVGACWDNAVVERFFGSLKHDWLFKNYHENPAEMKQDVLDYLHYYNLTRLHTANNDLTPVEYEMAFKKVSDFS</sequence>
<dbReference type="Pfam" id="PF13333">
    <property type="entry name" value="rve_2"/>
    <property type="match status" value="1"/>
</dbReference>